<evidence type="ECO:0000313" key="3">
    <source>
        <dbReference type="EMBL" id="HJB14016.1"/>
    </source>
</evidence>
<dbReference type="Pfam" id="PF00293">
    <property type="entry name" value="NUDIX"/>
    <property type="match status" value="1"/>
</dbReference>
<dbReference type="Proteomes" id="UP000823824">
    <property type="component" value="Unassembled WGS sequence"/>
</dbReference>
<dbReference type="CDD" id="cd04693">
    <property type="entry name" value="NUDIX_Hydrolase"/>
    <property type="match status" value="1"/>
</dbReference>
<dbReference type="InterPro" id="IPR015797">
    <property type="entry name" value="NUDIX_hydrolase-like_dom_sf"/>
</dbReference>
<dbReference type="EMBL" id="DWZJ01000089">
    <property type="protein sequence ID" value="HJB14016.1"/>
    <property type="molecule type" value="Genomic_DNA"/>
</dbReference>
<dbReference type="PANTHER" id="PTHR10885">
    <property type="entry name" value="ISOPENTENYL-DIPHOSPHATE DELTA-ISOMERASE"/>
    <property type="match status" value="1"/>
</dbReference>
<evidence type="ECO:0000313" key="4">
    <source>
        <dbReference type="Proteomes" id="UP000823824"/>
    </source>
</evidence>
<evidence type="ECO:0000256" key="1">
    <source>
        <dbReference type="ARBA" id="ARBA00022801"/>
    </source>
</evidence>
<dbReference type="PANTHER" id="PTHR10885:SF0">
    <property type="entry name" value="ISOPENTENYL-DIPHOSPHATE DELTA-ISOMERASE"/>
    <property type="match status" value="1"/>
</dbReference>
<dbReference type="SUPFAM" id="SSF55811">
    <property type="entry name" value="Nudix"/>
    <property type="match status" value="1"/>
</dbReference>
<dbReference type="Gene3D" id="3.90.79.10">
    <property type="entry name" value="Nucleoside Triphosphate Pyrophosphohydrolase"/>
    <property type="match status" value="1"/>
</dbReference>
<reference evidence="3" key="2">
    <citation type="submission" date="2021-04" db="EMBL/GenBank/DDBJ databases">
        <authorList>
            <person name="Gilroy R."/>
        </authorList>
    </citation>
    <scope>NUCLEOTIDE SEQUENCE</scope>
    <source>
        <strain evidence="3">ChiBcec18-1249</strain>
    </source>
</reference>
<sequence length="172" mass="19455">MEMVDLYDENRLPLGRTAERHAPKGEGEYRTVVHVCVFDSRGRLLIQQRSREKAVWPEAWDVSAAGGVDAGETSRQAAEREFREELGIPLDLGTLRPSCTVNFDGGFDDFFLVERDVDLSAAVLQKEEVAQVRWADLPEILDMVDQGAFIDYPKSFLTFLFDMRGTFGFSTK</sequence>
<keyword evidence="1" id="KW-0378">Hydrolase</keyword>
<dbReference type="InterPro" id="IPR000086">
    <property type="entry name" value="NUDIX_hydrolase_dom"/>
</dbReference>
<accession>A0A9D2RSR5</accession>
<dbReference type="AlphaFoldDB" id="A0A9D2RSR5"/>
<gene>
    <name evidence="3" type="ORF">H9787_09940</name>
</gene>
<proteinExistence type="predicted"/>
<organism evidence="3 4">
    <name type="scientific">Candidatus Oscillibacter excrementigallinarum</name>
    <dbReference type="NCBI Taxonomy" id="2838716"/>
    <lineage>
        <taxon>Bacteria</taxon>
        <taxon>Bacillati</taxon>
        <taxon>Bacillota</taxon>
        <taxon>Clostridia</taxon>
        <taxon>Eubacteriales</taxon>
        <taxon>Oscillospiraceae</taxon>
        <taxon>Oscillibacter</taxon>
    </lineage>
</organism>
<dbReference type="GO" id="GO:0016787">
    <property type="term" value="F:hydrolase activity"/>
    <property type="evidence" value="ECO:0007669"/>
    <property type="project" value="UniProtKB-KW"/>
</dbReference>
<dbReference type="PROSITE" id="PS00893">
    <property type="entry name" value="NUDIX_BOX"/>
    <property type="match status" value="1"/>
</dbReference>
<feature type="domain" description="Nudix hydrolase" evidence="2">
    <location>
        <begin position="28"/>
        <end position="157"/>
    </location>
</feature>
<dbReference type="PROSITE" id="PS51462">
    <property type="entry name" value="NUDIX"/>
    <property type="match status" value="1"/>
</dbReference>
<dbReference type="InterPro" id="IPR020084">
    <property type="entry name" value="NUDIX_hydrolase_CS"/>
</dbReference>
<name>A0A9D2RSR5_9FIRM</name>
<evidence type="ECO:0000259" key="2">
    <source>
        <dbReference type="PROSITE" id="PS51462"/>
    </source>
</evidence>
<protein>
    <submittedName>
        <fullName evidence="3">NUDIX domain-containing protein</fullName>
    </submittedName>
</protein>
<reference evidence="3" key="1">
    <citation type="journal article" date="2021" name="PeerJ">
        <title>Extensive microbial diversity within the chicken gut microbiome revealed by metagenomics and culture.</title>
        <authorList>
            <person name="Gilroy R."/>
            <person name="Ravi A."/>
            <person name="Getino M."/>
            <person name="Pursley I."/>
            <person name="Horton D.L."/>
            <person name="Alikhan N.F."/>
            <person name="Baker D."/>
            <person name="Gharbi K."/>
            <person name="Hall N."/>
            <person name="Watson M."/>
            <person name="Adriaenssens E.M."/>
            <person name="Foster-Nyarko E."/>
            <person name="Jarju S."/>
            <person name="Secka A."/>
            <person name="Antonio M."/>
            <person name="Oren A."/>
            <person name="Chaudhuri R.R."/>
            <person name="La Ragione R."/>
            <person name="Hildebrand F."/>
            <person name="Pallen M.J."/>
        </authorList>
    </citation>
    <scope>NUCLEOTIDE SEQUENCE</scope>
    <source>
        <strain evidence="3">ChiBcec18-1249</strain>
    </source>
</reference>
<comment type="caution">
    <text evidence="3">The sequence shown here is derived from an EMBL/GenBank/DDBJ whole genome shotgun (WGS) entry which is preliminary data.</text>
</comment>